<evidence type="ECO:0000259" key="11">
    <source>
        <dbReference type="Pfam" id="PF02852"/>
    </source>
</evidence>
<dbReference type="Pfam" id="PF07992">
    <property type="entry name" value="Pyr_redox_2"/>
    <property type="match status" value="1"/>
</dbReference>
<keyword evidence="8" id="KW-0520">NAD</keyword>
<evidence type="ECO:0000313" key="13">
    <source>
        <dbReference type="EMBL" id="CAA9492693.1"/>
    </source>
</evidence>
<name>A0A6J4S975_9ACTN</name>
<evidence type="ECO:0000256" key="1">
    <source>
        <dbReference type="ARBA" id="ARBA00007532"/>
    </source>
</evidence>
<dbReference type="Gene3D" id="3.50.50.60">
    <property type="entry name" value="FAD/NAD(P)-binding domain"/>
    <property type="match status" value="2"/>
</dbReference>
<dbReference type="PROSITE" id="PS00076">
    <property type="entry name" value="PYRIDINE_REDOX_1"/>
    <property type="match status" value="1"/>
</dbReference>
<organism evidence="13">
    <name type="scientific">uncultured Solirubrobacteraceae bacterium</name>
    <dbReference type="NCBI Taxonomy" id="1162706"/>
    <lineage>
        <taxon>Bacteria</taxon>
        <taxon>Bacillati</taxon>
        <taxon>Actinomycetota</taxon>
        <taxon>Thermoleophilia</taxon>
        <taxon>Solirubrobacterales</taxon>
        <taxon>Solirubrobacteraceae</taxon>
        <taxon>environmental samples</taxon>
    </lineage>
</organism>
<evidence type="ECO:0000256" key="2">
    <source>
        <dbReference type="ARBA" id="ARBA00022630"/>
    </source>
</evidence>
<evidence type="ECO:0000256" key="10">
    <source>
        <dbReference type="RuleBase" id="RU003691"/>
    </source>
</evidence>
<evidence type="ECO:0000259" key="12">
    <source>
        <dbReference type="Pfam" id="PF07992"/>
    </source>
</evidence>
<evidence type="ECO:0000256" key="8">
    <source>
        <dbReference type="PIRSR" id="PIRSR000350-3"/>
    </source>
</evidence>
<dbReference type="InterPro" id="IPR016156">
    <property type="entry name" value="FAD/NAD-linked_Rdtase_dimer_sf"/>
</dbReference>
<keyword evidence="5 10" id="KW-0560">Oxidoreductase</keyword>
<protein>
    <submittedName>
        <fullName evidence="13">Mercuric ion reductase</fullName>
        <ecNumber evidence="13">1.16.1.1</ecNumber>
    </submittedName>
</protein>
<evidence type="ECO:0000256" key="5">
    <source>
        <dbReference type="ARBA" id="ARBA00023002"/>
    </source>
</evidence>
<dbReference type="SUPFAM" id="SSF55424">
    <property type="entry name" value="FAD/NAD-linked reductases, dimerisation (C-terminal) domain"/>
    <property type="match status" value="1"/>
</dbReference>
<evidence type="ECO:0000256" key="4">
    <source>
        <dbReference type="ARBA" id="ARBA00022857"/>
    </source>
</evidence>
<dbReference type="GO" id="GO:0016152">
    <property type="term" value="F:mercury (II) reductase (NADP+) activity"/>
    <property type="evidence" value="ECO:0007669"/>
    <property type="project" value="UniProtKB-EC"/>
</dbReference>
<accession>A0A6J4S975</accession>
<dbReference type="InterPro" id="IPR004099">
    <property type="entry name" value="Pyr_nucl-diS_OxRdtase_dimer"/>
</dbReference>
<keyword evidence="3 8" id="KW-0274">FAD</keyword>
<keyword evidence="4" id="KW-0521">NADP</keyword>
<dbReference type="Gene3D" id="3.30.390.30">
    <property type="match status" value="1"/>
</dbReference>
<sequence>MSRHEFDLVVLGGGTGGLVSALVAAGIGARVALVERARTGGDCLWTGCVPSKSLISAARLAHRMRHAGNVGLAAVEPDVDFQRVMSHVYEAISAIAPHDSPERLRGEGVDVIEGEGRFLDPHTLEVAGRRISFRSAIVATGSEPTTATIPGAGSADVLTTDSFWSLTERPARLLVLGGGPIGCELGQAMRRLGSEVVLVEFADRLLGKEEPEAGALIAARLSAEGVDVRLGTKAVEVRRPPGGRAELVVERPDGERETIAFDRLLAATGRTPRTSGIGLEDAGVATEASGAVIVDETLKTTSRNIFAVGDVTARLPFTHVAAHHARVATVNALLGARRTVDETIPWVTFTDPEVARVGLTQAEARKRWGARAVIARSDYESLDRAVTEGEGYGFALLVGDPRGRLVGATVAAPAGGEAIAELSARIAAGDRIGSVSSAVHAYPTFAEGPSRAADDHLRRHYGKRRYRLAARIALAARDRLVRD</sequence>
<feature type="binding site" evidence="8">
    <location>
        <position position="116"/>
    </location>
    <ligand>
        <name>FAD</name>
        <dbReference type="ChEBI" id="CHEBI:57692"/>
    </ligand>
</feature>
<evidence type="ECO:0000256" key="6">
    <source>
        <dbReference type="ARBA" id="ARBA00023157"/>
    </source>
</evidence>
<dbReference type="EMBL" id="CADCVL010000368">
    <property type="protein sequence ID" value="CAA9492693.1"/>
    <property type="molecule type" value="Genomic_DNA"/>
</dbReference>
<feature type="binding site" evidence="8">
    <location>
        <position position="52"/>
    </location>
    <ligand>
        <name>FAD</name>
        <dbReference type="ChEBI" id="CHEBI:57692"/>
    </ligand>
</feature>
<dbReference type="EC" id="1.16.1.1" evidence="13"/>
<dbReference type="PRINTS" id="PR00411">
    <property type="entry name" value="PNDRDTASEI"/>
</dbReference>
<evidence type="ECO:0000256" key="7">
    <source>
        <dbReference type="ARBA" id="ARBA00023284"/>
    </source>
</evidence>
<dbReference type="PIRSF" id="PIRSF000350">
    <property type="entry name" value="Mercury_reductase_MerA"/>
    <property type="match status" value="1"/>
</dbReference>
<dbReference type="Pfam" id="PF02852">
    <property type="entry name" value="Pyr_redox_dim"/>
    <property type="match status" value="1"/>
</dbReference>
<evidence type="ECO:0000256" key="3">
    <source>
        <dbReference type="ARBA" id="ARBA00022827"/>
    </source>
</evidence>
<evidence type="ECO:0000256" key="9">
    <source>
        <dbReference type="PIRSR" id="PIRSR000350-4"/>
    </source>
</evidence>
<keyword evidence="8" id="KW-0547">Nucleotide-binding</keyword>
<dbReference type="GO" id="GO:0003955">
    <property type="term" value="F:NAD(P)H dehydrogenase (quinone) activity"/>
    <property type="evidence" value="ECO:0007669"/>
    <property type="project" value="TreeGrafter"/>
</dbReference>
<feature type="binding site" evidence="8">
    <location>
        <position position="310"/>
    </location>
    <ligand>
        <name>FAD</name>
        <dbReference type="ChEBI" id="CHEBI:57692"/>
    </ligand>
</feature>
<dbReference type="GO" id="GO:0016668">
    <property type="term" value="F:oxidoreductase activity, acting on a sulfur group of donors, NAD(P) as acceptor"/>
    <property type="evidence" value="ECO:0007669"/>
    <property type="project" value="InterPro"/>
</dbReference>
<proteinExistence type="inferred from homology"/>
<dbReference type="InterPro" id="IPR012999">
    <property type="entry name" value="Pyr_OxRdtase_I_AS"/>
</dbReference>
<feature type="domain" description="FAD/NAD(P)-binding" evidence="12">
    <location>
        <begin position="6"/>
        <end position="325"/>
    </location>
</feature>
<feature type="binding site" evidence="8">
    <location>
        <position position="200"/>
    </location>
    <ligand>
        <name>NAD(+)</name>
        <dbReference type="ChEBI" id="CHEBI:57540"/>
    </ligand>
</feature>
<dbReference type="SUPFAM" id="SSF51905">
    <property type="entry name" value="FAD/NAD(P)-binding domain"/>
    <property type="match status" value="1"/>
</dbReference>
<feature type="domain" description="Pyridine nucleotide-disulphide oxidoreductase dimerisation" evidence="11">
    <location>
        <begin position="344"/>
        <end position="452"/>
    </location>
</feature>
<keyword evidence="6" id="KW-1015">Disulfide bond</keyword>
<dbReference type="PANTHER" id="PTHR43014:SF2">
    <property type="entry name" value="MERCURIC REDUCTASE"/>
    <property type="match status" value="1"/>
</dbReference>
<comment type="cofactor">
    <cofactor evidence="8">
        <name>FAD</name>
        <dbReference type="ChEBI" id="CHEBI:57692"/>
    </cofactor>
    <text evidence="8">Binds 1 FAD per subunit.</text>
</comment>
<dbReference type="InterPro" id="IPR001100">
    <property type="entry name" value="Pyr_nuc-diS_OxRdtase"/>
</dbReference>
<dbReference type="GO" id="GO:0050660">
    <property type="term" value="F:flavin adenine dinucleotide binding"/>
    <property type="evidence" value="ECO:0007669"/>
    <property type="project" value="TreeGrafter"/>
</dbReference>
<feature type="binding site" evidence="8">
    <location>
        <begin position="140"/>
        <end position="142"/>
    </location>
    <ligand>
        <name>FAD</name>
        <dbReference type="ChEBI" id="CHEBI:57692"/>
    </ligand>
</feature>
<dbReference type="AlphaFoldDB" id="A0A6J4S975"/>
<feature type="binding site" evidence="8">
    <location>
        <position position="269"/>
    </location>
    <ligand>
        <name>NAD(+)</name>
        <dbReference type="ChEBI" id="CHEBI:57540"/>
    </ligand>
</feature>
<dbReference type="PANTHER" id="PTHR43014">
    <property type="entry name" value="MERCURIC REDUCTASE"/>
    <property type="match status" value="1"/>
</dbReference>
<keyword evidence="7 10" id="KW-0676">Redox-active center</keyword>
<dbReference type="InterPro" id="IPR023753">
    <property type="entry name" value="FAD/NAD-binding_dom"/>
</dbReference>
<dbReference type="InterPro" id="IPR036188">
    <property type="entry name" value="FAD/NAD-bd_sf"/>
</dbReference>
<dbReference type="PRINTS" id="PR00368">
    <property type="entry name" value="FADPNR"/>
</dbReference>
<feature type="disulfide bond" description="Redox-active" evidence="9">
    <location>
        <begin position="43"/>
        <end position="48"/>
    </location>
</feature>
<comment type="similarity">
    <text evidence="1 10">Belongs to the class-I pyridine nucleotide-disulfide oxidoreductase family.</text>
</comment>
<feature type="binding site" evidence="8">
    <location>
        <begin position="177"/>
        <end position="184"/>
    </location>
    <ligand>
        <name>NAD(+)</name>
        <dbReference type="ChEBI" id="CHEBI:57540"/>
    </ligand>
</feature>
<gene>
    <name evidence="13" type="ORF">AVDCRST_MAG65-2117</name>
</gene>
<keyword evidence="2 10" id="KW-0285">Flavoprotein</keyword>
<reference evidence="13" key="1">
    <citation type="submission" date="2020-02" db="EMBL/GenBank/DDBJ databases">
        <authorList>
            <person name="Meier V. D."/>
        </authorList>
    </citation>
    <scope>NUCLEOTIDE SEQUENCE</scope>
    <source>
        <strain evidence="13">AVDCRST_MAG65</strain>
    </source>
</reference>